<name>A0ABQ9D4J7_9PASS</name>
<proteinExistence type="predicted"/>
<protein>
    <submittedName>
        <fullName evidence="1">Uncharacterized protein</fullName>
    </submittedName>
</protein>
<evidence type="ECO:0000313" key="2">
    <source>
        <dbReference type="Proteomes" id="UP001145742"/>
    </source>
</evidence>
<dbReference type="EMBL" id="WHWB01034030">
    <property type="protein sequence ID" value="KAJ7414818.1"/>
    <property type="molecule type" value="Genomic_DNA"/>
</dbReference>
<organism evidence="1 2">
    <name type="scientific">Willisornis vidua</name>
    <name type="common">Xingu scale-backed antbird</name>
    <dbReference type="NCBI Taxonomy" id="1566151"/>
    <lineage>
        <taxon>Eukaryota</taxon>
        <taxon>Metazoa</taxon>
        <taxon>Chordata</taxon>
        <taxon>Craniata</taxon>
        <taxon>Vertebrata</taxon>
        <taxon>Euteleostomi</taxon>
        <taxon>Archelosauria</taxon>
        <taxon>Archosauria</taxon>
        <taxon>Dinosauria</taxon>
        <taxon>Saurischia</taxon>
        <taxon>Theropoda</taxon>
        <taxon>Coelurosauria</taxon>
        <taxon>Aves</taxon>
        <taxon>Neognathae</taxon>
        <taxon>Neoaves</taxon>
        <taxon>Telluraves</taxon>
        <taxon>Australaves</taxon>
        <taxon>Passeriformes</taxon>
        <taxon>Thamnophilidae</taxon>
        <taxon>Willisornis</taxon>
    </lineage>
</organism>
<dbReference type="Proteomes" id="UP001145742">
    <property type="component" value="Unassembled WGS sequence"/>
</dbReference>
<keyword evidence="2" id="KW-1185">Reference proteome</keyword>
<evidence type="ECO:0000313" key="1">
    <source>
        <dbReference type="EMBL" id="KAJ7414818.1"/>
    </source>
</evidence>
<comment type="caution">
    <text evidence="1">The sequence shown here is derived from an EMBL/GenBank/DDBJ whole genome shotgun (WGS) entry which is preliminary data.</text>
</comment>
<reference evidence="1" key="1">
    <citation type="submission" date="2019-10" db="EMBL/GenBank/DDBJ databases">
        <authorList>
            <person name="Soares A.E.R."/>
            <person name="Aleixo A."/>
            <person name="Schneider P."/>
            <person name="Miyaki C.Y."/>
            <person name="Schneider M.P."/>
            <person name="Mello C."/>
            <person name="Vasconcelos A.T.R."/>
        </authorList>
    </citation>
    <scope>NUCLEOTIDE SEQUENCE</scope>
    <source>
        <tissue evidence="1">Muscle</tissue>
    </source>
</reference>
<accession>A0ABQ9D4J7</accession>
<sequence>MKSASSQYMVLYILSHKHLTQLTLPFPEGSPVTNVQENTHCDFLSTRSPANLYNPPSRVFTYTKRKAFGVGIVPPLHVNVMSSTTGVSGWSKQKVTALVLDLAIWQDCCNTMTRDPLEEKRKVLAEKSAGLTLHSLGMEVVSLPLWLVGGAQRGTKEQPNLHMTYLALTDTKLLHRGAPVPTPSLQTSPGSDAQLRLFFVVKDSWLKDCGVRAF</sequence>
<gene>
    <name evidence="1" type="ORF">WISP_81685</name>
</gene>